<reference evidence="3" key="1">
    <citation type="journal article" date="2019" name="Int. J. Syst. Evol. Microbiol.">
        <title>The Global Catalogue of Microorganisms (GCM) 10K type strain sequencing project: providing services to taxonomists for standard genome sequencing and annotation.</title>
        <authorList>
            <consortium name="The Broad Institute Genomics Platform"/>
            <consortium name="The Broad Institute Genome Sequencing Center for Infectious Disease"/>
            <person name="Wu L."/>
            <person name="Ma J."/>
        </authorList>
    </citation>
    <scope>NUCLEOTIDE SEQUENCE [LARGE SCALE GENOMIC DNA]</scope>
    <source>
        <strain evidence="3">JCM 17986</strain>
    </source>
</reference>
<proteinExistence type="predicted"/>
<sequence length="390" mass="44862">MQPCACVTRLVGPARYGARVQRQSYIPNKPENRCEACDKPYSPLRNGKCQPCYKRHQRNGTTEYLTEQLEEITVAYVIKNCEEQGDCLIWSGVVSKEGRPQTSDRQAWREERKTRQVLLHRWMYEQHTKDVLRKGQHVRQTCGVLRCLRPAHLEVSRPRPGRTPLGEAGQYKGKQQRADHLERCAKGHEWTEETLYVDPAGRRVCRICQVRSHLRSQGRGLSEHTWKRRKSWEETPECANGHVYAEVGWYFNGEARICRACFANKERRRWLRVTYGLLPEDFAAKLIAQDFACYTCARPFDPDVHELTPCVDHSHASGRVRKLLCHSCNLALGHAKDNPGILRALADYLEQHADDDAAGESAQANPRRSPMERIEADVRRPPPDGADTLW</sequence>
<feature type="region of interest" description="Disordered" evidence="1">
    <location>
        <begin position="355"/>
        <end position="390"/>
    </location>
</feature>
<dbReference type="EMBL" id="BAABHS010000001">
    <property type="protein sequence ID" value="GAA4947321.1"/>
    <property type="molecule type" value="Genomic_DNA"/>
</dbReference>
<protein>
    <recommendedName>
        <fullName evidence="4">Recombination endonuclease VII</fullName>
    </recommendedName>
</protein>
<dbReference type="Proteomes" id="UP001500466">
    <property type="component" value="Unassembled WGS sequence"/>
</dbReference>
<dbReference type="InterPro" id="IPR044925">
    <property type="entry name" value="His-Me_finger_sf"/>
</dbReference>
<organism evidence="2 3">
    <name type="scientific">Yinghuangia aomiensis</name>
    <dbReference type="NCBI Taxonomy" id="676205"/>
    <lineage>
        <taxon>Bacteria</taxon>
        <taxon>Bacillati</taxon>
        <taxon>Actinomycetota</taxon>
        <taxon>Actinomycetes</taxon>
        <taxon>Kitasatosporales</taxon>
        <taxon>Streptomycetaceae</taxon>
        <taxon>Yinghuangia</taxon>
    </lineage>
</organism>
<dbReference type="InterPro" id="IPR038563">
    <property type="entry name" value="Endonuclease_7_sf"/>
</dbReference>
<keyword evidence="3" id="KW-1185">Reference proteome</keyword>
<dbReference type="SUPFAM" id="SSF54060">
    <property type="entry name" value="His-Me finger endonucleases"/>
    <property type="match status" value="2"/>
</dbReference>
<evidence type="ECO:0000313" key="2">
    <source>
        <dbReference type="EMBL" id="GAA4947321.1"/>
    </source>
</evidence>
<dbReference type="Gene3D" id="3.40.1800.10">
    <property type="entry name" value="His-Me finger endonucleases"/>
    <property type="match status" value="1"/>
</dbReference>
<evidence type="ECO:0000313" key="3">
    <source>
        <dbReference type="Proteomes" id="UP001500466"/>
    </source>
</evidence>
<comment type="caution">
    <text evidence="2">The sequence shown here is derived from an EMBL/GenBank/DDBJ whole genome shotgun (WGS) entry which is preliminary data.</text>
</comment>
<evidence type="ECO:0000256" key="1">
    <source>
        <dbReference type="SAM" id="MobiDB-lite"/>
    </source>
</evidence>
<dbReference type="Pfam" id="PF02945">
    <property type="entry name" value="Endonuclease_7"/>
    <property type="match status" value="1"/>
</dbReference>
<evidence type="ECO:0008006" key="4">
    <source>
        <dbReference type="Google" id="ProtNLM"/>
    </source>
</evidence>
<accession>A0ABP9GNP5</accession>
<gene>
    <name evidence="2" type="ORF">GCM10023205_04020</name>
</gene>
<dbReference type="InterPro" id="IPR004211">
    <property type="entry name" value="Endonuclease_7"/>
</dbReference>
<feature type="compositionally biased region" description="Basic and acidic residues" evidence="1">
    <location>
        <begin position="369"/>
        <end position="382"/>
    </location>
</feature>
<name>A0ABP9GNP5_9ACTN</name>